<accession>A0AAW8B4V0</accession>
<comment type="caution">
    <text evidence="2">The sequence shown here is derived from an EMBL/GenBank/DDBJ whole genome shotgun (WGS) entry which is preliminary data.</text>
</comment>
<evidence type="ECO:0000313" key="3">
    <source>
        <dbReference type="Proteomes" id="UP001178354"/>
    </source>
</evidence>
<dbReference type="InterPro" id="IPR021300">
    <property type="entry name" value="Integr_conj_element_PFL4695"/>
</dbReference>
<name>A0AAW8B4V0_9GAMM</name>
<dbReference type="AlphaFoldDB" id="A0AAW8B4V0"/>
<dbReference type="Pfam" id="PF11072">
    <property type="entry name" value="DUF2859"/>
    <property type="match status" value="1"/>
</dbReference>
<keyword evidence="1" id="KW-0732">Signal</keyword>
<protein>
    <submittedName>
        <fullName evidence="2">Integrating conjugative element protein</fullName>
    </submittedName>
</protein>
<proteinExistence type="predicted"/>
<feature type="signal peptide" evidence="1">
    <location>
        <begin position="1"/>
        <end position="24"/>
    </location>
</feature>
<dbReference type="NCBIfam" id="TIGR03765">
    <property type="entry name" value="ICE_PFL_4695"/>
    <property type="match status" value="1"/>
</dbReference>
<dbReference type="Proteomes" id="UP001178354">
    <property type="component" value="Unassembled WGS sequence"/>
</dbReference>
<feature type="chain" id="PRO_5043476939" evidence="1">
    <location>
        <begin position="25"/>
        <end position="189"/>
    </location>
</feature>
<reference evidence="2" key="2">
    <citation type="submission" date="2023-08" db="EMBL/GenBank/DDBJ databases">
        <authorList>
            <person name="Luo J."/>
        </authorList>
    </citation>
    <scope>NUCLEOTIDE SEQUENCE</scope>
    <source>
        <strain evidence="2">DSM 25064</strain>
    </source>
</reference>
<gene>
    <name evidence="2" type="ORF">Q8A57_05765</name>
</gene>
<evidence type="ECO:0000313" key="2">
    <source>
        <dbReference type="EMBL" id="MDP1520475.1"/>
    </source>
</evidence>
<dbReference type="RefSeq" id="WP_305170040.1">
    <property type="nucleotide sequence ID" value="NZ_JAUUUU010000002.1"/>
</dbReference>
<evidence type="ECO:0000256" key="1">
    <source>
        <dbReference type="SAM" id="SignalP"/>
    </source>
</evidence>
<reference evidence="2" key="1">
    <citation type="journal article" date="2010" name="Int. J. Syst. Evol. Microbiol.">
        <title>Porticoccus litoralis gen. nov., sp. nov., a gammaproteobacterium isolated from the Yellow Sea.</title>
        <authorList>
            <person name="Oh H.M."/>
            <person name="Kim H."/>
            <person name="Kim K.M."/>
            <person name="Min G.S."/>
            <person name="Cho J.C."/>
        </authorList>
    </citation>
    <scope>NUCLEOTIDE SEQUENCE</scope>
    <source>
        <strain evidence="2">DSM 25064</strain>
    </source>
</reference>
<keyword evidence="3" id="KW-1185">Reference proteome</keyword>
<dbReference type="EMBL" id="JAUUUU010000002">
    <property type="protein sequence ID" value="MDP1520475.1"/>
    <property type="molecule type" value="Genomic_DNA"/>
</dbReference>
<sequence>MRIRKQRLLPAFVLGLVMNSSALAELAVIYDSGQTRPLAPLLSPLWSKKPQSTTPAESNNQNLSSNSLLGPATLSNLLPIRSPGLAVVDTADSQLNPEVLARLAQGNPRPFFLIGSDAVSVQWLATHHSTLKALGAVGMLVQADTEADVRRVAEAALGLSITLGSGSNLAAALGIHHYPVLITRDGIRQ</sequence>
<organism evidence="2 3">
    <name type="scientific">Porticoccus litoralis</name>
    <dbReference type="NCBI Taxonomy" id="434086"/>
    <lineage>
        <taxon>Bacteria</taxon>
        <taxon>Pseudomonadati</taxon>
        <taxon>Pseudomonadota</taxon>
        <taxon>Gammaproteobacteria</taxon>
        <taxon>Cellvibrionales</taxon>
        <taxon>Porticoccaceae</taxon>
        <taxon>Porticoccus</taxon>
    </lineage>
</organism>